<keyword evidence="2" id="KW-0812">Transmembrane</keyword>
<feature type="region of interest" description="Disordered" evidence="1">
    <location>
        <begin position="1"/>
        <end position="29"/>
    </location>
</feature>
<sequence length="233" mass="24962">MRLPPQLAGLTSSPPHDGSPPPPYTHPYGRRDVMQLHTARGSSRLDSTSYPHIDNLEQDIDNMRRQACVSPDWLNCGEGCVLCELRRESHLSFCRSSASANTYATSVLAPSAPYPTTVVAPSPSYPLSSQTETSTMELTLLSSFPLPVSTSTTSTSSITSPSSSTPSQNTPASRNHDAAILGGAIGGGVLMVGILVALAVVLIKRSRSRRMAPSSEFKHLATQPKLSTSRDWR</sequence>
<evidence type="ECO:0000256" key="1">
    <source>
        <dbReference type="SAM" id="MobiDB-lite"/>
    </source>
</evidence>
<evidence type="ECO:0000313" key="4">
    <source>
        <dbReference type="Proteomes" id="UP000076532"/>
    </source>
</evidence>
<keyword evidence="4" id="KW-1185">Reference proteome</keyword>
<organism evidence="3 4">
    <name type="scientific">Athelia psychrophila</name>
    <dbReference type="NCBI Taxonomy" id="1759441"/>
    <lineage>
        <taxon>Eukaryota</taxon>
        <taxon>Fungi</taxon>
        <taxon>Dikarya</taxon>
        <taxon>Basidiomycota</taxon>
        <taxon>Agaricomycotina</taxon>
        <taxon>Agaricomycetes</taxon>
        <taxon>Agaricomycetidae</taxon>
        <taxon>Atheliales</taxon>
        <taxon>Atheliaceae</taxon>
        <taxon>Athelia</taxon>
    </lineage>
</organism>
<gene>
    <name evidence="3" type="ORF">FIBSPDRAFT_450769</name>
</gene>
<feature type="compositionally biased region" description="Low complexity" evidence="1">
    <location>
        <begin position="152"/>
        <end position="167"/>
    </location>
</feature>
<proteinExistence type="predicted"/>
<keyword evidence="2" id="KW-0472">Membrane</keyword>
<feature type="region of interest" description="Disordered" evidence="1">
    <location>
        <begin position="212"/>
        <end position="233"/>
    </location>
</feature>
<name>A0A166M2T3_9AGAM</name>
<protein>
    <recommendedName>
        <fullName evidence="5">Mid2 domain-containing protein</fullName>
    </recommendedName>
</protein>
<keyword evidence="2" id="KW-1133">Transmembrane helix</keyword>
<dbReference type="Proteomes" id="UP000076532">
    <property type="component" value="Unassembled WGS sequence"/>
</dbReference>
<evidence type="ECO:0008006" key="5">
    <source>
        <dbReference type="Google" id="ProtNLM"/>
    </source>
</evidence>
<evidence type="ECO:0000256" key="2">
    <source>
        <dbReference type="SAM" id="Phobius"/>
    </source>
</evidence>
<feature type="transmembrane region" description="Helical" evidence="2">
    <location>
        <begin position="178"/>
        <end position="203"/>
    </location>
</feature>
<dbReference type="EMBL" id="KV417531">
    <property type="protein sequence ID" value="KZP23578.1"/>
    <property type="molecule type" value="Genomic_DNA"/>
</dbReference>
<accession>A0A166M2T3</accession>
<evidence type="ECO:0000313" key="3">
    <source>
        <dbReference type="EMBL" id="KZP23578.1"/>
    </source>
</evidence>
<dbReference type="AlphaFoldDB" id="A0A166M2T3"/>
<feature type="region of interest" description="Disordered" evidence="1">
    <location>
        <begin position="152"/>
        <end position="174"/>
    </location>
</feature>
<reference evidence="3 4" key="1">
    <citation type="journal article" date="2016" name="Mol. Biol. Evol.">
        <title>Comparative Genomics of Early-Diverging Mushroom-Forming Fungi Provides Insights into the Origins of Lignocellulose Decay Capabilities.</title>
        <authorList>
            <person name="Nagy L.G."/>
            <person name="Riley R."/>
            <person name="Tritt A."/>
            <person name="Adam C."/>
            <person name="Daum C."/>
            <person name="Floudas D."/>
            <person name="Sun H."/>
            <person name="Yadav J.S."/>
            <person name="Pangilinan J."/>
            <person name="Larsson K.H."/>
            <person name="Matsuura K."/>
            <person name="Barry K."/>
            <person name="Labutti K."/>
            <person name="Kuo R."/>
            <person name="Ohm R.A."/>
            <person name="Bhattacharya S.S."/>
            <person name="Shirouzu T."/>
            <person name="Yoshinaga Y."/>
            <person name="Martin F.M."/>
            <person name="Grigoriev I.V."/>
            <person name="Hibbett D.S."/>
        </authorList>
    </citation>
    <scope>NUCLEOTIDE SEQUENCE [LARGE SCALE GENOMIC DNA]</scope>
    <source>
        <strain evidence="3 4">CBS 109695</strain>
    </source>
</reference>